<dbReference type="PANTHER" id="PTHR43364:SF2">
    <property type="entry name" value="ARYL-ALCOHOL DEHYDROGENASE AAD10-RELATED"/>
    <property type="match status" value="1"/>
</dbReference>
<dbReference type="InterPro" id="IPR023210">
    <property type="entry name" value="NADP_OxRdtase_dom"/>
</dbReference>
<comment type="similarity">
    <text evidence="2">Belongs to the aldo/keto reductase family. Aldo/keto reductase 2 subfamily.</text>
</comment>
<dbReference type="KEGG" id="cci:CC1G_06844"/>
<sequence>MSFPPAPPPKTALGRYRQLAPVAGVHVSPLALGAMSIGDKWDRLGMGSMNKEQSFKLLDAYFDNGGNFIDTANNYQDETSEMFIGEWAEKRGIRDQLFIATKYTTGYNQANDSIAQKVHYVGNNIKSMHLSVKASLTKLRTDYIDLLYVHWWDWETSIEEVMAGLHNLVVQGKVLYLGISDTPAWVVSKANQFARDHSLTPFVVYQGAWNVMERSFEREIIPMARSERMALAPWNVLAAGKLRTDAEEERRSQTGEKGRTAFGTGNWERTENERTMSHALEKVASEIGAKSMTSIAIAYVMQKTTHVFPIIGGRKVEHLMSNIEALSIRLTPEHIQYIESVVPFDPGFPGSMIGFGDKIMPFMSTMAVIDKQSFNSPIQPRN</sequence>
<dbReference type="Gene3D" id="3.20.20.100">
    <property type="entry name" value="NADP-dependent oxidoreductase domain"/>
    <property type="match status" value="1"/>
</dbReference>
<dbReference type="VEuPathDB" id="FungiDB:CC1G_06844"/>
<accession>A8N6X2</accession>
<keyword evidence="6" id="KW-1185">Reference proteome</keyword>
<evidence type="ECO:0000256" key="1">
    <source>
        <dbReference type="ARBA" id="ARBA00023002"/>
    </source>
</evidence>
<dbReference type="EMBL" id="AACS02000003">
    <property type="protein sequence ID" value="EAU91209.1"/>
    <property type="molecule type" value="Genomic_DNA"/>
</dbReference>
<dbReference type="InterPro" id="IPR050523">
    <property type="entry name" value="AKR_Detox_Biosynth"/>
</dbReference>
<gene>
    <name evidence="5" type="ORF">CC1G_06844</name>
</gene>
<comment type="caution">
    <text evidence="5">The sequence shown here is derived from an EMBL/GenBank/DDBJ whole genome shotgun (WGS) entry which is preliminary data.</text>
</comment>
<dbReference type="eggNOG" id="KOG1575">
    <property type="taxonomic scope" value="Eukaryota"/>
</dbReference>
<dbReference type="OrthoDB" id="48988at2759"/>
<dbReference type="PANTHER" id="PTHR43364">
    <property type="entry name" value="NADH-SPECIFIC METHYLGLYOXAL REDUCTASE-RELATED"/>
    <property type="match status" value="1"/>
</dbReference>
<keyword evidence="1" id="KW-0560">Oxidoreductase</keyword>
<name>A8N6X2_COPC7</name>
<dbReference type="InterPro" id="IPR036812">
    <property type="entry name" value="NAD(P)_OxRdtase_dom_sf"/>
</dbReference>
<dbReference type="GeneID" id="6007023"/>
<feature type="domain" description="NADP-dependent oxidoreductase" evidence="4">
    <location>
        <begin position="29"/>
        <end position="341"/>
    </location>
</feature>
<dbReference type="AlphaFoldDB" id="A8N6X2"/>
<dbReference type="RefSeq" id="XP_001830578.1">
    <property type="nucleotide sequence ID" value="XM_001830526.1"/>
</dbReference>
<reference evidence="5 6" key="1">
    <citation type="journal article" date="2010" name="Proc. Natl. Acad. Sci. U.S.A.">
        <title>Insights into evolution of multicellular fungi from the assembled chromosomes of the mushroom Coprinopsis cinerea (Coprinus cinereus).</title>
        <authorList>
            <person name="Stajich J.E."/>
            <person name="Wilke S.K."/>
            <person name="Ahren D."/>
            <person name="Au C.H."/>
            <person name="Birren B.W."/>
            <person name="Borodovsky M."/>
            <person name="Burns C."/>
            <person name="Canback B."/>
            <person name="Casselton L.A."/>
            <person name="Cheng C.K."/>
            <person name="Deng J."/>
            <person name="Dietrich F.S."/>
            <person name="Fargo D.C."/>
            <person name="Farman M.L."/>
            <person name="Gathman A.C."/>
            <person name="Goldberg J."/>
            <person name="Guigo R."/>
            <person name="Hoegger P.J."/>
            <person name="Hooker J.B."/>
            <person name="Huggins A."/>
            <person name="James T.Y."/>
            <person name="Kamada T."/>
            <person name="Kilaru S."/>
            <person name="Kodira C."/>
            <person name="Kues U."/>
            <person name="Kupfer D."/>
            <person name="Kwan H.S."/>
            <person name="Lomsadze A."/>
            <person name="Li W."/>
            <person name="Lilly W.W."/>
            <person name="Ma L.J."/>
            <person name="Mackey A.J."/>
            <person name="Manning G."/>
            <person name="Martin F."/>
            <person name="Muraguchi H."/>
            <person name="Natvig D.O."/>
            <person name="Palmerini H."/>
            <person name="Ramesh M.A."/>
            <person name="Rehmeyer C.J."/>
            <person name="Roe B.A."/>
            <person name="Shenoy N."/>
            <person name="Stanke M."/>
            <person name="Ter-Hovhannisyan V."/>
            <person name="Tunlid A."/>
            <person name="Velagapudi R."/>
            <person name="Vision T.J."/>
            <person name="Zeng Q."/>
            <person name="Zolan M.E."/>
            <person name="Pukkila P.J."/>
        </authorList>
    </citation>
    <scope>NUCLEOTIDE SEQUENCE [LARGE SCALE GENOMIC DNA]</scope>
    <source>
        <strain evidence="6">Okayama-7 / 130 / ATCC MYA-4618 / FGSC 9003</strain>
    </source>
</reference>
<evidence type="ECO:0000256" key="3">
    <source>
        <dbReference type="SAM" id="MobiDB-lite"/>
    </source>
</evidence>
<dbReference type="OMA" id="IALQPHY"/>
<evidence type="ECO:0000313" key="5">
    <source>
        <dbReference type="EMBL" id="EAU91209.1"/>
    </source>
</evidence>
<protein>
    <submittedName>
        <fullName evidence="5">Arylalcohol dehydrogenase</fullName>
    </submittedName>
</protein>
<evidence type="ECO:0000259" key="4">
    <source>
        <dbReference type="Pfam" id="PF00248"/>
    </source>
</evidence>
<feature type="region of interest" description="Disordered" evidence="3">
    <location>
        <begin position="245"/>
        <end position="264"/>
    </location>
</feature>
<evidence type="ECO:0000313" key="6">
    <source>
        <dbReference type="Proteomes" id="UP000001861"/>
    </source>
</evidence>
<dbReference type="STRING" id="240176.A8N6X2"/>
<evidence type="ECO:0000256" key="2">
    <source>
        <dbReference type="ARBA" id="ARBA00038157"/>
    </source>
</evidence>
<dbReference type="GO" id="GO:0016491">
    <property type="term" value="F:oxidoreductase activity"/>
    <property type="evidence" value="ECO:0007669"/>
    <property type="project" value="UniProtKB-KW"/>
</dbReference>
<feature type="compositionally biased region" description="Basic and acidic residues" evidence="3">
    <location>
        <begin position="245"/>
        <end position="259"/>
    </location>
</feature>
<dbReference type="Proteomes" id="UP000001861">
    <property type="component" value="Unassembled WGS sequence"/>
</dbReference>
<dbReference type="Pfam" id="PF00248">
    <property type="entry name" value="Aldo_ket_red"/>
    <property type="match status" value="1"/>
</dbReference>
<dbReference type="InParanoid" id="A8N6X2"/>
<dbReference type="SUPFAM" id="SSF51430">
    <property type="entry name" value="NAD(P)-linked oxidoreductase"/>
    <property type="match status" value="1"/>
</dbReference>
<proteinExistence type="inferred from homology"/>
<organism evidence="5 6">
    <name type="scientific">Coprinopsis cinerea (strain Okayama-7 / 130 / ATCC MYA-4618 / FGSC 9003)</name>
    <name type="common">Inky cap fungus</name>
    <name type="synonym">Hormographiella aspergillata</name>
    <dbReference type="NCBI Taxonomy" id="240176"/>
    <lineage>
        <taxon>Eukaryota</taxon>
        <taxon>Fungi</taxon>
        <taxon>Dikarya</taxon>
        <taxon>Basidiomycota</taxon>
        <taxon>Agaricomycotina</taxon>
        <taxon>Agaricomycetes</taxon>
        <taxon>Agaricomycetidae</taxon>
        <taxon>Agaricales</taxon>
        <taxon>Agaricineae</taxon>
        <taxon>Psathyrellaceae</taxon>
        <taxon>Coprinopsis</taxon>
    </lineage>
</organism>